<keyword evidence="2" id="KW-0378">Hydrolase</keyword>
<accession>A0A7C8BT78</accession>
<dbReference type="NCBIfam" id="NF005127">
    <property type="entry name" value="PRK06565.1"/>
    <property type="match status" value="1"/>
</dbReference>
<proteinExistence type="predicted"/>
<dbReference type="EMBL" id="WBKA01000001">
    <property type="protein sequence ID" value="KAB1633706.1"/>
    <property type="molecule type" value="Genomic_DNA"/>
</dbReference>
<dbReference type="Pfam" id="PF01425">
    <property type="entry name" value="Amidase"/>
    <property type="match status" value="1"/>
</dbReference>
<dbReference type="Gene3D" id="3.90.1300.10">
    <property type="entry name" value="Amidase signature (AS) domain"/>
    <property type="match status" value="1"/>
</dbReference>
<dbReference type="PANTHER" id="PTHR42678">
    <property type="entry name" value="AMIDASE"/>
    <property type="match status" value="1"/>
</dbReference>
<sequence length="671" mass="71305">MFDVAESSITELARALASGETTAVELVETYLRRIAAWDRHGPLLNAVVRLSPAAFAEAEASDRRRARGEDRGVLDGIPFIAKDSFSVRGMPVSAGSPAFARLIAGRDAHAIAVLRRRGAVFLGLTNMPPMADGGMQRGLYGRAESPYNRDFLTAAYQSGSSNGSGTGVAASFAAFGLGEETWSSGRAPASNNGLAAYTPSRGVISVRGNWPLVPTMDVVVPYARSVEDLAIVSAALAEPDPDTAGDFWREQPCVELPPVDPPVAGVDPADLAALRLAVPDMYVGRDREATTPIETRASVIDLFERMLAMLRERGAGIDRTDFPVITRYEGDRPGAPTLATRGIVPPGFLTAERHGLTVHAWDRFLRLNDDPDLHALADVDGAMIFPQPPGAVPFSDQTDVTIADYVQWAREHVPTLAEIDELAAGLQGLEATRRVDLEQWLADAGRDAVLLPTVADIGPFDADFNPASNRIAMRNGTWVANGNQAIRHLGIPTVTVPLGLLPDIGMPIGVTVLGPSGSDRLLFRIALAIERMLVDAGGPFGRHRPTRLADAALEDAAVAIRSATPGADRPARIVDLRAEVGASDVHGLVSVTVTGRVEGDVHGVRVTVMGRGVPVSWAEEGFRARARVDAHELYRLHSTWRGPYGALATAVLVNASGRSVAGAWADTTSVG</sequence>
<dbReference type="SUPFAM" id="SSF75304">
    <property type="entry name" value="Amidase signature (AS) enzymes"/>
    <property type="match status" value="1"/>
</dbReference>
<gene>
    <name evidence="2" type="ORF">F8O02_01915</name>
</gene>
<dbReference type="InterPro" id="IPR036928">
    <property type="entry name" value="AS_sf"/>
</dbReference>
<reference evidence="2 3" key="1">
    <citation type="submission" date="2019-09" db="EMBL/GenBank/DDBJ databases">
        <title>Phylogeny of genus Pseudoclavibacter and closely related genus.</title>
        <authorList>
            <person name="Li Y."/>
        </authorList>
    </citation>
    <scope>NUCLEOTIDE SEQUENCE [LARGE SCALE GENOMIC DNA]</scope>
    <source>
        <strain evidence="2 3">JCM 16921</strain>
    </source>
</reference>
<dbReference type="GO" id="GO:0004040">
    <property type="term" value="F:amidase activity"/>
    <property type="evidence" value="ECO:0007669"/>
    <property type="project" value="UniProtKB-EC"/>
</dbReference>
<evidence type="ECO:0000313" key="3">
    <source>
        <dbReference type="Proteomes" id="UP000481339"/>
    </source>
</evidence>
<evidence type="ECO:0000313" key="2">
    <source>
        <dbReference type="EMBL" id="KAB1633706.1"/>
    </source>
</evidence>
<protein>
    <submittedName>
        <fullName evidence="2">Amidase</fullName>
        <ecNumber evidence="2">3.5.1.4</ecNumber>
    </submittedName>
</protein>
<dbReference type="AlphaFoldDB" id="A0A7C8BT78"/>
<dbReference type="InterPro" id="IPR023631">
    <property type="entry name" value="Amidase_dom"/>
</dbReference>
<dbReference type="OrthoDB" id="182039at2"/>
<name>A0A7C8BT78_9MICO</name>
<dbReference type="RefSeq" id="WP_158035544.1">
    <property type="nucleotide sequence ID" value="NZ_BAAAZV010000018.1"/>
</dbReference>
<feature type="domain" description="Amidase" evidence="1">
    <location>
        <begin position="25"/>
        <end position="246"/>
    </location>
</feature>
<dbReference type="PANTHER" id="PTHR42678:SF11">
    <property type="entry name" value="AMIDASE FAMILY PROTEIN"/>
    <property type="match status" value="1"/>
</dbReference>
<evidence type="ECO:0000259" key="1">
    <source>
        <dbReference type="Pfam" id="PF01425"/>
    </source>
</evidence>
<dbReference type="EC" id="3.5.1.4" evidence="2"/>
<dbReference type="Proteomes" id="UP000481339">
    <property type="component" value="Unassembled WGS sequence"/>
</dbReference>
<organism evidence="2 3">
    <name type="scientific">Pseudoclavibacter caeni</name>
    <dbReference type="NCBI Taxonomy" id="908846"/>
    <lineage>
        <taxon>Bacteria</taxon>
        <taxon>Bacillati</taxon>
        <taxon>Actinomycetota</taxon>
        <taxon>Actinomycetes</taxon>
        <taxon>Micrococcales</taxon>
        <taxon>Microbacteriaceae</taxon>
        <taxon>Pseudoclavibacter</taxon>
    </lineage>
</organism>
<keyword evidence="3" id="KW-1185">Reference proteome</keyword>
<comment type="caution">
    <text evidence="2">The sequence shown here is derived from an EMBL/GenBank/DDBJ whole genome shotgun (WGS) entry which is preliminary data.</text>
</comment>